<dbReference type="RefSeq" id="XP_009689577.1">
    <property type="nucleotide sequence ID" value="XM_009691282.1"/>
</dbReference>
<evidence type="ECO:0000256" key="1">
    <source>
        <dbReference type="ARBA" id="ARBA00022527"/>
    </source>
</evidence>
<dbReference type="GO" id="GO:0005634">
    <property type="term" value="C:nucleus"/>
    <property type="evidence" value="ECO:0007669"/>
    <property type="project" value="TreeGrafter"/>
</dbReference>
<keyword evidence="3 10" id="KW-0547">Nucleotide-binding</keyword>
<keyword evidence="5 10" id="KW-0067">ATP-binding</keyword>
<dbReference type="InterPro" id="IPR011009">
    <property type="entry name" value="Kinase-like_dom_sf"/>
</dbReference>
<keyword evidence="1" id="KW-0723">Serine/threonine-protein kinase</keyword>
<keyword evidence="4 13" id="KW-0418">Kinase</keyword>
<dbReference type="InterPro" id="IPR017441">
    <property type="entry name" value="Protein_kinase_ATP_BS"/>
</dbReference>
<dbReference type="eggNOG" id="KOG0659">
    <property type="taxonomic scope" value="Eukaryota"/>
</dbReference>
<keyword evidence="14" id="KW-1185">Reference proteome</keyword>
<dbReference type="GeneID" id="20713617"/>
<evidence type="ECO:0000256" key="11">
    <source>
        <dbReference type="SAM" id="MobiDB-lite"/>
    </source>
</evidence>
<feature type="region of interest" description="Disordered" evidence="11">
    <location>
        <begin position="1"/>
        <end position="59"/>
    </location>
</feature>
<evidence type="ECO:0000313" key="13">
    <source>
        <dbReference type="EMBL" id="BAM39276.1"/>
    </source>
</evidence>
<evidence type="ECO:0000256" key="6">
    <source>
        <dbReference type="ARBA" id="ARBA00038543"/>
    </source>
</evidence>
<feature type="domain" description="Protein kinase" evidence="12">
    <location>
        <begin position="55"/>
        <end position="362"/>
    </location>
</feature>
<dbReference type="PROSITE" id="PS50011">
    <property type="entry name" value="PROTEIN_KINASE_DOM"/>
    <property type="match status" value="1"/>
</dbReference>
<dbReference type="GO" id="GO:0007346">
    <property type="term" value="P:regulation of mitotic cell cycle"/>
    <property type="evidence" value="ECO:0007669"/>
    <property type="project" value="TreeGrafter"/>
</dbReference>
<comment type="subunit">
    <text evidence="6">May form a complex composed of at least the catalytic subunit CRK2 and a cyclin.</text>
</comment>
<dbReference type="Proteomes" id="UP000003786">
    <property type="component" value="Chromosome 1"/>
</dbReference>
<gene>
    <name evidence="13" type="ORF">TOT_010000735</name>
</gene>
<evidence type="ECO:0000256" key="3">
    <source>
        <dbReference type="ARBA" id="ARBA00022741"/>
    </source>
</evidence>
<organism evidence="13 14">
    <name type="scientific">Theileria orientalis strain Shintoku</name>
    <dbReference type="NCBI Taxonomy" id="869250"/>
    <lineage>
        <taxon>Eukaryota</taxon>
        <taxon>Sar</taxon>
        <taxon>Alveolata</taxon>
        <taxon>Apicomplexa</taxon>
        <taxon>Aconoidasida</taxon>
        <taxon>Piroplasmida</taxon>
        <taxon>Theileriidae</taxon>
        <taxon>Theileria</taxon>
    </lineage>
</organism>
<evidence type="ECO:0000256" key="2">
    <source>
        <dbReference type="ARBA" id="ARBA00022679"/>
    </source>
</evidence>
<protein>
    <recommendedName>
        <fullName evidence="7">Cyclin-dependent kinase 2 homolog</fullName>
    </recommendedName>
    <alternativeName>
        <fullName evidence="8">Cell division control protein 2 homolog</fullName>
    </alternativeName>
    <alternativeName>
        <fullName evidence="9">cdc2-related kinase 2</fullName>
    </alternativeName>
</protein>
<evidence type="ECO:0000256" key="7">
    <source>
        <dbReference type="ARBA" id="ARBA00039612"/>
    </source>
</evidence>
<dbReference type="SUPFAM" id="SSF56112">
    <property type="entry name" value="Protein kinase-like (PK-like)"/>
    <property type="match status" value="1"/>
</dbReference>
<evidence type="ECO:0000313" key="14">
    <source>
        <dbReference type="Proteomes" id="UP000003786"/>
    </source>
</evidence>
<sequence>MVKKRRVSQSASGNDSSDQKVEKDVGSNLDSQPSYKHNDDSRQPSEPVSLENRFKPMGKHLGEGTYGHVVKAVDTLTGKMVAIKKVKNIEYKRGVTKDRQLVGMLGIHFTTLRELKIMNELQHENLMGVVAVYVKDGFINIVMDVMSSDLKKVIDSKVRLSEPNVKCILNQILTGLVILHESSFAHRDLSPANIFIDSGGVCKIADFGLARKTVHPPVLRECTDLETMDLNASRERMTFKVVTLWYRSPELLMGADCYHFACDLWSVGCIFAELLSGRPLFPGSNEIDQLGKIYNLLGTPEAMWPGSTKLPLYTQFTFSHPKELSSQFPHANPIALDLLDSLLKLNPNERITAKSNDSYYILTCFEYLPLASYPKVESRIIYVNTQNYLLLSYIDINYNISNSMTLDLKRCVNEHDYCENLNFNSEDSNSNLTNERVNRKF</sequence>
<evidence type="ECO:0000256" key="8">
    <source>
        <dbReference type="ARBA" id="ARBA00041902"/>
    </source>
</evidence>
<evidence type="ECO:0000259" key="12">
    <source>
        <dbReference type="PROSITE" id="PS50011"/>
    </source>
</evidence>
<evidence type="ECO:0000256" key="5">
    <source>
        <dbReference type="ARBA" id="ARBA00022840"/>
    </source>
</evidence>
<dbReference type="InterPro" id="IPR050108">
    <property type="entry name" value="CDK"/>
</dbReference>
<dbReference type="GO" id="GO:0004674">
    <property type="term" value="F:protein serine/threonine kinase activity"/>
    <property type="evidence" value="ECO:0007669"/>
    <property type="project" value="UniProtKB-KW"/>
</dbReference>
<dbReference type="KEGG" id="tot:TOT_010000735"/>
<dbReference type="PANTHER" id="PTHR24056">
    <property type="entry name" value="CELL DIVISION PROTEIN KINASE"/>
    <property type="match status" value="1"/>
</dbReference>
<accession>J4C2U0</accession>
<keyword evidence="2" id="KW-0808">Transferase</keyword>
<dbReference type="FunFam" id="1.10.510.10:FF:000624">
    <property type="entry name" value="Mitogen-activated protein kinase"/>
    <property type="match status" value="1"/>
</dbReference>
<dbReference type="PANTHER" id="PTHR24056:SF107">
    <property type="entry name" value="CYCLIN-DEPENDENT KINASE 11A-RELATED"/>
    <property type="match status" value="1"/>
</dbReference>
<evidence type="ECO:0000256" key="10">
    <source>
        <dbReference type="PROSITE-ProRule" id="PRU10141"/>
    </source>
</evidence>
<proteinExistence type="predicted"/>
<evidence type="ECO:0000256" key="9">
    <source>
        <dbReference type="ARBA" id="ARBA00042858"/>
    </source>
</evidence>
<dbReference type="Gene3D" id="1.10.510.10">
    <property type="entry name" value="Transferase(Phosphotransferase) domain 1"/>
    <property type="match status" value="1"/>
</dbReference>
<dbReference type="STRING" id="869250.J4C2U0"/>
<dbReference type="OMA" id="MGPEGFT"/>
<dbReference type="EMBL" id="AP011946">
    <property type="protein sequence ID" value="BAM39276.1"/>
    <property type="molecule type" value="Genomic_DNA"/>
</dbReference>
<evidence type="ECO:0000256" key="4">
    <source>
        <dbReference type="ARBA" id="ARBA00022777"/>
    </source>
</evidence>
<dbReference type="PROSITE" id="PS00107">
    <property type="entry name" value="PROTEIN_KINASE_ATP"/>
    <property type="match status" value="1"/>
</dbReference>
<dbReference type="Pfam" id="PF00069">
    <property type="entry name" value="Pkinase"/>
    <property type="match status" value="1"/>
</dbReference>
<dbReference type="InterPro" id="IPR000719">
    <property type="entry name" value="Prot_kinase_dom"/>
</dbReference>
<feature type="binding site" evidence="10">
    <location>
        <position position="85"/>
    </location>
    <ligand>
        <name>ATP</name>
        <dbReference type="ChEBI" id="CHEBI:30616"/>
    </ligand>
</feature>
<reference evidence="13 14" key="1">
    <citation type="journal article" date="2012" name="MBio">
        <title>Comparative genome analysis of three eukaryotic parasites with differing abilities to transform leukocytes reveals key mediators of Theileria-induced leukocyte transformation.</title>
        <authorList>
            <person name="Hayashida K."/>
            <person name="Hara Y."/>
            <person name="Abe T."/>
            <person name="Yamasaki C."/>
            <person name="Toyoda A."/>
            <person name="Kosuge T."/>
            <person name="Suzuki Y."/>
            <person name="Sato Y."/>
            <person name="Kawashima S."/>
            <person name="Katayama T."/>
            <person name="Wakaguri H."/>
            <person name="Inoue N."/>
            <person name="Homma K."/>
            <person name="Tada-Umezaki M."/>
            <person name="Yagi Y."/>
            <person name="Fujii Y."/>
            <person name="Habara T."/>
            <person name="Kanehisa M."/>
            <person name="Watanabe H."/>
            <person name="Ito K."/>
            <person name="Gojobori T."/>
            <person name="Sugawara H."/>
            <person name="Imanishi T."/>
            <person name="Weir W."/>
            <person name="Gardner M."/>
            <person name="Pain A."/>
            <person name="Shiels B."/>
            <person name="Hattori M."/>
            <person name="Nene V."/>
            <person name="Sugimoto C."/>
        </authorList>
    </citation>
    <scope>NUCLEOTIDE SEQUENCE [LARGE SCALE GENOMIC DNA]</scope>
    <source>
        <strain evidence="13 14">Shintoku</strain>
    </source>
</reference>
<dbReference type="GO" id="GO:0005524">
    <property type="term" value="F:ATP binding"/>
    <property type="evidence" value="ECO:0007669"/>
    <property type="project" value="UniProtKB-UniRule"/>
</dbReference>
<dbReference type="VEuPathDB" id="PiroplasmaDB:TOT_010000735"/>
<name>J4C2U0_THEOR</name>
<dbReference type="Gene3D" id="3.30.200.20">
    <property type="entry name" value="Phosphorylase Kinase, domain 1"/>
    <property type="match status" value="1"/>
</dbReference>
<dbReference type="AlphaFoldDB" id="J4C2U0"/>
<dbReference type="OrthoDB" id="1732493at2759"/>